<dbReference type="OrthoDB" id="10616704at2759"/>
<evidence type="ECO:0000256" key="2">
    <source>
        <dbReference type="SAM" id="SignalP"/>
    </source>
</evidence>
<accession>A0A6G1ILS2</accession>
<dbReference type="Proteomes" id="UP000799291">
    <property type="component" value="Unassembled WGS sequence"/>
</dbReference>
<evidence type="ECO:0000256" key="1">
    <source>
        <dbReference type="SAM" id="MobiDB-lite"/>
    </source>
</evidence>
<feature type="signal peptide" evidence="2">
    <location>
        <begin position="1"/>
        <end position="22"/>
    </location>
</feature>
<dbReference type="AlphaFoldDB" id="A0A6G1ILS2"/>
<keyword evidence="2" id="KW-0732">Signal</keyword>
<proteinExistence type="predicted"/>
<organism evidence="3 4">
    <name type="scientific">Lentithecium fluviatile CBS 122367</name>
    <dbReference type="NCBI Taxonomy" id="1168545"/>
    <lineage>
        <taxon>Eukaryota</taxon>
        <taxon>Fungi</taxon>
        <taxon>Dikarya</taxon>
        <taxon>Ascomycota</taxon>
        <taxon>Pezizomycotina</taxon>
        <taxon>Dothideomycetes</taxon>
        <taxon>Pleosporomycetidae</taxon>
        <taxon>Pleosporales</taxon>
        <taxon>Massarineae</taxon>
        <taxon>Lentitheciaceae</taxon>
        <taxon>Lentithecium</taxon>
    </lineage>
</organism>
<name>A0A6G1ILS2_9PLEO</name>
<evidence type="ECO:0000313" key="3">
    <source>
        <dbReference type="EMBL" id="KAF2679187.1"/>
    </source>
</evidence>
<dbReference type="EMBL" id="MU005605">
    <property type="protein sequence ID" value="KAF2679187.1"/>
    <property type="molecule type" value="Genomic_DNA"/>
</dbReference>
<sequence>MRFSLITLAGLAALGDNFGAQARATPKDVAVSSSIYAKDFTAFPEDSFKRRLASLLPRSPAVVPLRPVVNTPNAPPPPPKAPDDTAPGTAKPLPGNEGPSAPAKPERLTPAPVRDGADGPVCIAPIRRSKIFARTKYTKTDAEDVNKVLQFMNENRAYYDSKNIKQDKLVFFASGSDGAGKNMALDFVDHNYNDGYATFYDLFKNRAYNEAFGVMPHEGKPAEANSKAMALWARNPIVFNSDKATEGSFWLKHELPNLYNAGSITKMKDNALKPSETDGTIKVPPRPAC</sequence>
<gene>
    <name evidence="3" type="ORF">K458DRAFT_435238</name>
</gene>
<feature type="chain" id="PRO_5026115861" evidence="2">
    <location>
        <begin position="23"/>
        <end position="289"/>
    </location>
</feature>
<keyword evidence="4" id="KW-1185">Reference proteome</keyword>
<feature type="region of interest" description="Disordered" evidence="1">
    <location>
        <begin position="65"/>
        <end position="119"/>
    </location>
</feature>
<reference evidence="3" key="1">
    <citation type="journal article" date="2020" name="Stud. Mycol.">
        <title>101 Dothideomycetes genomes: a test case for predicting lifestyles and emergence of pathogens.</title>
        <authorList>
            <person name="Haridas S."/>
            <person name="Albert R."/>
            <person name="Binder M."/>
            <person name="Bloem J."/>
            <person name="Labutti K."/>
            <person name="Salamov A."/>
            <person name="Andreopoulos B."/>
            <person name="Baker S."/>
            <person name="Barry K."/>
            <person name="Bills G."/>
            <person name="Bluhm B."/>
            <person name="Cannon C."/>
            <person name="Castanera R."/>
            <person name="Culley D."/>
            <person name="Daum C."/>
            <person name="Ezra D."/>
            <person name="Gonzalez J."/>
            <person name="Henrissat B."/>
            <person name="Kuo A."/>
            <person name="Liang C."/>
            <person name="Lipzen A."/>
            <person name="Lutzoni F."/>
            <person name="Magnuson J."/>
            <person name="Mondo S."/>
            <person name="Nolan M."/>
            <person name="Ohm R."/>
            <person name="Pangilinan J."/>
            <person name="Park H.-J."/>
            <person name="Ramirez L."/>
            <person name="Alfaro M."/>
            <person name="Sun H."/>
            <person name="Tritt A."/>
            <person name="Yoshinaga Y."/>
            <person name="Zwiers L.-H."/>
            <person name="Turgeon B."/>
            <person name="Goodwin S."/>
            <person name="Spatafora J."/>
            <person name="Crous P."/>
            <person name="Grigoriev I."/>
        </authorList>
    </citation>
    <scope>NUCLEOTIDE SEQUENCE</scope>
    <source>
        <strain evidence="3">CBS 122367</strain>
    </source>
</reference>
<evidence type="ECO:0000313" key="4">
    <source>
        <dbReference type="Proteomes" id="UP000799291"/>
    </source>
</evidence>
<protein>
    <submittedName>
        <fullName evidence="3">Uncharacterized protein</fullName>
    </submittedName>
</protein>